<dbReference type="AlphaFoldDB" id="A0A8S4D2F5"/>
<sequence>MIDRGEDEERWLADCFSDFLERALHQLRLHRDLYPVLHHLSLNKLEYLLRCLSQLSQMKAFWRCCPFSKEIR</sequence>
<evidence type="ECO:0000256" key="1">
    <source>
        <dbReference type="ARBA" id="ARBA00022483"/>
    </source>
</evidence>
<dbReference type="EMBL" id="CAJHNJ030000001">
    <property type="protein sequence ID" value="CAG9088102.1"/>
    <property type="molecule type" value="Genomic_DNA"/>
</dbReference>
<proteinExistence type="predicted"/>
<dbReference type="GO" id="GO:0006887">
    <property type="term" value="P:exocytosis"/>
    <property type="evidence" value="ECO:0007669"/>
    <property type="project" value="UniProtKB-KW"/>
</dbReference>
<dbReference type="GO" id="GO:0099503">
    <property type="term" value="C:secretory vesicle"/>
    <property type="evidence" value="ECO:0007669"/>
    <property type="project" value="TreeGrafter"/>
</dbReference>
<gene>
    <name evidence="2" type="ORF">PLXY2_LOCUS571</name>
</gene>
<accession>A0A8S4D2F5</accession>
<name>A0A8S4D2F5_PLUXY</name>
<protein>
    <submittedName>
        <fullName evidence="2">(diamondback moth) hypothetical protein</fullName>
    </submittedName>
</protein>
<dbReference type="InterPro" id="IPR052095">
    <property type="entry name" value="UNC-13_domain"/>
</dbReference>
<keyword evidence="3" id="KW-1185">Reference proteome</keyword>
<keyword evidence="1" id="KW-0268">Exocytosis</keyword>
<organism evidence="2 3">
    <name type="scientific">Plutella xylostella</name>
    <name type="common">Diamondback moth</name>
    <name type="synonym">Plutella maculipennis</name>
    <dbReference type="NCBI Taxonomy" id="51655"/>
    <lineage>
        <taxon>Eukaryota</taxon>
        <taxon>Metazoa</taxon>
        <taxon>Ecdysozoa</taxon>
        <taxon>Arthropoda</taxon>
        <taxon>Hexapoda</taxon>
        <taxon>Insecta</taxon>
        <taxon>Pterygota</taxon>
        <taxon>Neoptera</taxon>
        <taxon>Endopterygota</taxon>
        <taxon>Lepidoptera</taxon>
        <taxon>Glossata</taxon>
        <taxon>Ditrysia</taxon>
        <taxon>Yponomeutoidea</taxon>
        <taxon>Plutellidae</taxon>
        <taxon>Plutella</taxon>
    </lineage>
</organism>
<dbReference type="PANTHER" id="PTHR45999">
    <property type="entry name" value="UNC-13-4A, ISOFORM B"/>
    <property type="match status" value="1"/>
</dbReference>
<reference evidence="2" key="1">
    <citation type="submission" date="2020-11" db="EMBL/GenBank/DDBJ databases">
        <authorList>
            <person name="Whiteford S."/>
        </authorList>
    </citation>
    <scope>NUCLEOTIDE SEQUENCE</scope>
</reference>
<dbReference type="Proteomes" id="UP000653454">
    <property type="component" value="Unassembled WGS sequence"/>
</dbReference>
<evidence type="ECO:0000313" key="2">
    <source>
        <dbReference type="EMBL" id="CAG9088102.1"/>
    </source>
</evidence>
<comment type="caution">
    <text evidence="2">The sequence shown here is derived from an EMBL/GenBank/DDBJ whole genome shotgun (WGS) entry which is preliminary data.</text>
</comment>
<evidence type="ECO:0000313" key="3">
    <source>
        <dbReference type="Proteomes" id="UP000653454"/>
    </source>
</evidence>
<dbReference type="PANTHER" id="PTHR45999:SF4">
    <property type="entry name" value="UNC-13-4A, ISOFORM B"/>
    <property type="match status" value="1"/>
</dbReference>